<evidence type="ECO:0000256" key="2">
    <source>
        <dbReference type="SAM" id="SignalP"/>
    </source>
</evidence>
<dbReference type="CDD" id="cd07724">
    <property type="entry name" value="POD-like_MBL-fold"/>
    <property type="match status" value="1"/>
</dbReference>
<reference evidence="5" key="1">
    <citation type="submission" date="2024-01" db="EMBL/GenBank/DDBJ databases">
        <title>Mycovorax composti gen. nov. sp. nov., a member of the family Chitinophagaceae isolated from button mushroom compost.</title>
        <authorList>
            <person name="Thai M."/>
            <person name="Bell T.L."/>
            <person name="Kertesz M.A."/>
        </authorList>
    </citation>
    <scope>NUCLEOTIDE SEQUENCE [LARGE SCALE GENOMIC DNA]</scope>
    <source>
        <strain evidence="5">C216</strain>
    </source>
</reference>
<organism evidence="4 5">
    <name type="scientific">Mycovorax composti</name>
    <dbReference type="NCBI Taxonomy" id="2962693"/>
    <lineage>
        <taxon>Bacteria</taxon>
        <taxon>Pseudomonadati</taxon>
        <taxon>Bacteroidota</taxon>
        <taxon>Chitinophagia</taxon>
        <taxon>Chitinophagales</taxon>
        <taxon>Chitinophagaceae</taxon>
        <taxon>Mycovorax</taxon>
    </lineage>
</organism>
<dbReference type="SMART" id="SM00849">
    <property type="entry name" value="Lactamase_B"/>
    <property type="match status" value="1"/>
</dbReference>
<dbReference type="InterPro" id="IPR044528">
    <property type="entry name" value="POD-like_MBL-fold"/>
</dbReference>
<dbReference type="PROSITE" id="PS50206">
    <property type="entry name" value="RHODANESE_3"/>
    <property type="match status" value="1"/>
</dbReference>
<dbReference type="SMART" id="SM00450">
    <property type="entry name" value="RHOD"/>
    <property type="match status" value="1"/>
</dbReference>
<dbReference type="EC" id="3.1.2.6" evidence="4"/>
<dbReference type="InterPro" id="IPR001763">
    <property type="entry name" value="Rhodanese-like_dom"/>
</dbReference>
<keyword evidence="2" id="KW-0732">Signal</keyword>
<dbReference type="SUPFAM" id="SSF52821">
    <property type="entry name" value="Rhodanese/Cell cycle control phosphatase"/>
    <property type="match status" value="1"/>
</dbReference>
<dbReference type="CDD" id="cd00158">
    <property type="entry name" value="RHOD"/>
    <property type="match status" value="1"/>
</dbReference>
<dbReference type="Pfam" id="PF00581">
    <property type="entry name" value="Rhodanese"/>
    <property type="match status" value="1"/>
</dbReference>
<evidence type="ECO:0000313" key="4">
    <source>
        <dbReference type="EMBL" id="WWC84556.1"/>
    </source>
</evidence>
<dbReference type="Gene3D" id="3.40.250.10">
    <property type="entry name" value="Rhodanese-like domain"/>
    <property type="match status" value="2"/>
</dbReference>
<feature type="domain" description="Rhodanese" evidence="3">
    <location>
        <begin position="400"/>
        <end position="488"/>
    </location>
</feature>
<dbReference type="Proteomes" id="UP001321305">
    <property type="component" value="Chromosome"/>
</dbReference>
<accession>A0ABZ2EMS8</accession>
<dbReference type="Gene3D" id="3.60.15.10">
    <property type="entry name" value="Ribonuclease Z/Hydroxyacylglutathione hydrolase-like"/>
    <property type="match status" value="1"/>
</dbReference>
<dbReference type="InterPro" id="IPR051682">
    <property type="entry name" value="Mito_Persulfide_Diox"/>
</dbReference>
<dbReference type="RefSeq" id="WP_409965936.1">
    <property type="nucleotide sequence ID" value="NZ_CP144143.1"/>
</dbReference>
<dbReference type="SUPFAM" id="SSF56281">
    <property type="entry name" value="Metallo-hydrolase/oxidoreductase"/>
    <property type="match status" value="1"/>
</dbReference>
<dbReference type="Pfam" id="PF00753">
    <property type="entry name" value="Lactamase_B"/>
    <property type="match status" value="1"/>
</dbReference>
<keyword evidence="4" id="KW-0378">Hydrolase</keyword>
<dbReference type="GO" id="GO:0004416">
    <property type="term" value="F:hydroxyacylglutathione hydrolase activity"/>
    <property type="evidence" value="ECO:0007669"/>
    <property type="project" value="UniProtKB-EC"/>
</dbReference>
<feature type="signal peptide" evidence="2">
    <location>
        <begin position="1"/>
        <end position="25"/>
    </location>
</feature>
<dbReference type="InterPro" id="IPR036873">
    <property type="entry name" value="Rhodanese-like_dom_sf"/>
</dbReference>
<dbReference type="PANTHER" id="PTHR43084:SF1">
    <property type="entry name" value="PERSULFIDE DIOXYGENASE ETHE1, MITOCHONDRIAL"/>
    <property type="match status" value="1"/>
</dbReference>
<dbReference type="PANTHER" id="PTHR43084">
    <property type="entry name" value="PERSULFIDE DIOXYGENASE ETHE1"/>
    <property type="match status" value="1"/>
</dbReference>
<keyword evidence="1" id="KW-0479">Metal-binding</keyword>
<gene>
    <name evidence="4" type="primary">gloB_5</name>
    <name evidence="4" type="ORF">PIECOFPK_02295</name>
</gene>
<feature type="chain" id="PRO_5045506565" evidence="2">
    <location>
        <begin position="26"/>
        <end position="488"/>
    </location>
</feature>
<evidence type="ECO:0000313" key="5">
    <source>
        <dbReference type="Proteomes" id="UP001321305"/>
    </source>
</evidence>
<protein>
    <submittedName>
        <fullName evidence="4">Hydroxyacylglutathione hydrolase</fullName>
        <ecNumber evidence="4">3.1.2.6</ecNumber>
    </submittedName>
</protein>
<proteinExistence type="predicted"/>
<dbReference type="InterPro" id="IPR001279">
    <property type="entry name" value="Metallo-B-lactamas"/>
</dbReference>
<name>A0ABZ2EMS8_9BACT</name>
<keyword evidence="5" id="KW-1185">Reference proteome</keyword>
<dbReference type="InterPro" id="IPR036866">
    <property type="entry name" value="RibonucZ/Hydroxyglut_hydro"/>
</dbReference>
<evidence type="ECO:0000256" key="1">
    <source>
        <dbReference type="ARBA" id="ARBA00022723"/>
    </source>
</evidence>
<sequence length="488" mass="54724">MKSIFFKSRFLWLVAILFLSNSSFAQTLFFERVYDETLSQASYVIGDAETKEAIVIDPKRDIDTYLEIAKANNLKITKITETHIHADFLSGSRELAAVTKAPLYLSDEGGKEWQYDFPHQGLKDGDQIKIGKIIIDVIHTPGHTPESLTFLVKDGTENSIKAITGDFIFVGDVGRPDLLEKAAGQIGSQEVGAKQLYHSIEKFLKLPDNTEIWPGHGAGSFCGKSLSNIPQSTLKQEKLTNPALQFSGKEADFVNYILKDQPAPPKYFAMMKHLNKVDRPLLVAVPKLAKLNKQETDNAIQNGLNVIDARPKSVSGKGFIKGSFLIENMKTFSTFAGSIVDYQNQIILIAEENQIEHLTRKLMRIGMDNIYGYITNLSDYNLSLQKVKTIDTDTFKSYLENKNIQKIDVRTENEYKSGHINGVENIALNTLEKNLDKINKKEPVIIHCQSGARAAIAYSILIKHGFENILNYSGGINDWMEKKNELVE</sequence>
<evidence type="ECO:0000259" key="3">
    <source>
        <dbReference type="PROSITE" id="PS50206"/>
    </source>
</evidence>
<dbReference type="EMBL" id="CP144143">
    <property type="protein sequence ID" value="WWC84556.1"/>
    <property type="molecule type" value="Genomic_DNA"/>
</dbReference>